<dbReference type="NCBIfam" id="TIGR00587">
    <property type="entry name" value="nfo"/>
    <property type="match status" value="1"/>
</dbReference>
<dbReference type="GO" id="GO:0006284">
    <property type="term" value="P:base-excision repair"/>
    <property type="evidence" value="ECO:0007669"/>
    <property type="project" value="TreeGrafter"/>
</dbReference>
<comment type="cofactor">
    <cofactor evidence="7">
        <name>Zn(2+)</name>
        <dbReference type="ChEBI" id="CHEBI:29105"/>
    </cofactor>
    <text evidence="7">Binds 3 Zn(2+) ions.</text>
</comment>
<evidence type="ECO:0000259" key="8">
    <source>
        <dbReference type="Pfam" id="PF01261"/>
    </source>
</evidence>
<dbReference type="PROSITE" id="PS00729">
    <property type="entry name" value="AP_NUCLEASE_F2_1"/>
    <property type="match status" value="1"/>
</dbReference>
<accession>A0A6N9YTI4</accession>
<reference evidence="9 10" key="1">
    <citation type="submission" date="2020-02" db="EMBL/GenBank/DDBJ databases">
        <authorList>
            <person name="Li X.-J."/>
            <person name="Feng X.-M."/>
        </authorList>
    </citation>
    <scope>NUCLEOTIDE SEQUENCE [LARGE SCALE GENOMIC DNA]</scope>
    <source>
        <strain evidence="9 10">CGMCC 4.7225</strain>
    </source>
</reference>
<gene>
    <name evidence="7" type="primary">nfo</name>
    <name evidence="9" type="ORF">G1H11_23330</name>
</gene>
<dbReference type="SUPFAM" id="SSF51658">
    <property type="entry name" value="Xylose isomerase-like"/>
    <property type="match status" value="1"/>
</dbReference>
<dbReference type="GO" id="GO:0008833">
    <property type="term" value="F:deoxyribonuclease IV (phage-T4-induced) activity"/>
    <property type="evidence" value="ECO:0007669"/>
    <property type="project" value="UniProtKB-UniRule"/>
</dbReference>
<comment type="caution">
    <text evidence="9">The sequence shown here is derived from an EMBL/GenBank/DDBJ whole genome shotgun (WGS) entry which is preliminary data.</text>
</comment>
<dbReference type="InterPro" id="IPR001719">
    <property type="entry name" value="AP_endonuc_2"/>
</dbReference>
<evidence type="ECO:0000256" key="4">
    <source>
        <dbReference type="ARBA" id="ARBA00022801"/>
    </source>
</evidence>
<dbReference type="GO" id="GO:0008081">
    <property type="term" value="F:phosphoric diester hydrolase activity"/>
    <property type="evidence" value="ECO:0007669"/>
    <property type="project" value="TreeGrafter"/>
</dbReference>
<evidence type="ECO:0000256" key="3">
    <source>
        <dbReference type="ARBA" id="ARBA00022763"/>
    </source>
</evidence>
<keyword evidence="7" id="KW-0540">Nuclease</keyword>
<protein>
    <recommendedName>
        <fullName evidence="7">Probable endonuclease 4</fullName>
        <ecNumber evidence="7">3.1.21.2</ecNumber>
    </recommendedName>
    <alternativeName>
        <fullName evidence="7">Endodeoxyribonuclease IV</fullName>
    </alternativeName>
    <alternativeName>
        <fullName evidence="7">Endonuclease IV</fullName>
    </alternativeName>
</protein>
<dbReference type="PROSITE" id="PS00730">
    <property type="entry name" value="AP_NUCLEASE_F2_2"/>
    <property type="match status" value="1"/>
</dbReference>
<feature type="binding site" evidence="7">
    <location>
        <position position="184"/>
    </location>
    <ligand>
        <name>Zn(2+)</name>
        <dbReference type="ChEBI" id="CHEBI:29105"/>
        <label>3</label>
    </ligand>
</feature>
<evidence type="ECO:0000256" key="7">
    <source>
        <dbReference type="HAMAP-Rule" id="MF_00152"/>
    </source>
</evidence>
<evidence type="ECO:0000313" key="9">
    <source>
        <dbReference type="EMBL" id="NED98237.1"/>
    </source>
</evidence>
<comment type="function">
    <text evidence="7">Endonuclease IV plays a role in DNA repair. It cleaves phosphodiester bonds at apurinic or apyrimidinic (AP) sites, generating a 3'-hydroxyl group and a 5'-terminal sugar phosphate.</text>
</comment>
<feature type="binding site" evidence="7">
    <location>
        <position position="218"/>
    </location>
    <ligand>
        <name>Zn(2+)</name>
        <dbReference type="ChEBI" id="CHEBI:29105"/>
        <label>2</label>
    </ligand>
</feature>
<dbReference type="PANTHER" id="PTHR21445">
    <property type="entry name" value="ENDONUCLEASE IV ENDODEOXYRIBONUCLEASE IV"/>
    <property type="match status" value="1"/>
</dbReference>
<dbReference type="PANTHER" id="PTHR21445:SF0">
    <property type="entry name" value="APURINIC-APYRIMIDINIC ENDONUCLEASE"/>
    <property type="match status" value="1"/>
</dbReference>
<dbReference type="PROSITE" id="PS51432">
    <property type="entry name" value="AP_NUCLEASE_F2_4"/>
    <property type="match status" value="1"/>
</dbReference>
<feature type="binding site" evidence="7">
    <location>
        <position position="147"/>
    </location>
    <ligand>
        <name>Zn(2+)</name>
        <dbReference type="ChEBI" id="CHEBI:29105"/>
        <label>2</label>
    </ligand>
</feature>
<proteinExistence type="inferred from homology"/>
<dbReference type="InterPro" id="IPR036237">
    <property type="entry name" value="Xyl_isomerase-like_sf"/>
</dbReference>
<feature type="binding site" evidence="7">
    <location>
        <position position="233"/>
    </location>
    <ligand>
        <name>Zn(2+)</name>
        <dbReference type="ChEBI" id="CHEBI:29105"/>
        <label>3</label>
    </ligand>
</feature>
<dbReference type="GO" id="GO:0008270">
    <property type="term" value="F:zinc ion binding"/>
    <property type="evidence" value="ECO:0007669"/>
    <property type="project" value="UniProtKB-UniRule"/>
</dbReference>
<sequence length="297" mass="30615">MPGAPLPGTHLSSNGKLASVPERAAALGASSVQIFLGNPRGWTASPGDPAVDLAFRTAAEERAMPVLVHANYLINLGSPTVQTYERSKDSLTHALHRGRAVGAAGVVVHTGSCVAAGNRDAALKQVREALLPVLDGLDDDAPALMLEPTAGQGQSLCARIEDLAAYLDALERHPRARICFDTCHIFAAGHNLATPGGMTAALDTLVELAGPGRLAAVHANDSMDVCGAFRDRHARVGTGHIGAAAFGELLRHPAVAGLPVVLETPGGPDAYAADIALLKSMVPGQEPQDTQSLAPRA</sequence>
<dbReference type="InterPro" id="IPR018246">
    <property type="entry name" value="AP_endonuc_F2_Zn_BS"/>
</dbReference>
<evidence type="ECO:0000256" key="2">
    <source>
        <dbReference type="ARBA" id="ARBA00022723"/>
    </source>
</evidence>
<evidence type="ECO:0000256" key="6">
    <source>
        <dbReference type="ARBA" id="ARBA00023204"/>
    </source>
</evidence>
<dbReference type="InterPro" id="IPR013022">
    <property type="entry name" value="Xyl_isomerase-like_TIM-brl"/>
</dbReference>
<feature type="binding site" evidence="7">
    <location>
        <position position="147"/>
    </location>
    <ligand>
        <name>Zn(2+)</name>
        <dbReference type="ChEBI" id="CHEBI:29105"/>
        <label>1</label>
    </ligand>
</feature>
<feature type="binding site" evidence="7">
    <location>
        <position position="69"/>
    </location>
    <ligand>
        <name>Zn(2+)</name>
        <dbReference type="ChEBI" id="CHEBI:29105"/>
        <label>1</label>
    </ligand>
</feature>
<comment type="similarity">
    <text evidence="1 7">Belongs to the AP endonuclease 2 family.</text>
</comment>
<dbReference type="GO" id="GO:0003677">
    <property type="term" value="F:DNA binding"/>
    <property type="evidence" value="ECO:0007669"/>
    <property type="project" value="InterPro"/>
</dbReference>
<feature type="binding site" evidence="7">
    <location>
        <position position="263"/>
    </location>
    <ligand>
        <name>Zn(2+)</name>
        <dbReference type="ChEBI" id="CHEBI:29105"/>
        <label>2</label>
    </ligand>
</feature>
<dbReference type="Gene3D" id="3.20.20.150">
    <property type="entry name" value="Divalent-metal-dependent TIM barrel enzymes"/>
    <property type="match status" value="1"/>
</dbReference>
<keyword evidence="3 7" id="KW-0227">DNA damage</keyword>
<organism evidence="9 10">
    <name type="scientific">Phytoactinopolyspora alkaliphila</name>
    <dbReference type="NCBI Taxonomy" id="1783498"/>
    <lineage>
        <taxon>Bacteria</taxon>
        <taxon>Bacillati</taxon>
        <taxon>Actinomycetota</taxon>
        <taxon>Actinomycetes</taxon>
        <taxon>Jiangellales</taxon>
        <taxon>Jiangellaceae</taxon>
        <taxon>Phytoactinopolyspora</taxon>
    </lineage>
</organism>
<dbReference type="GO" id="GO:0003906">
    <property type="term" value="F:DNA-(apurinic or apyrimidinic site) endonuclease activity"/>
    <property type="evidence" value="ECO:0007669"/>
    <property type="project" value="TreeGrafter"/>
</dbReference>
<dbReference type="EMBL" id="JAAGOB010000018">
    <property type="protein sequence ID" value="NED98237.1"/>
    <property type="molecule type" value="Genomic_DNA"/>
</dbReference>
<feature type="binding site" evidence="7">
    <location>
        <position position="181"/>
    </location>
    <ligand>
        <name>Zn(2+)</name>
        <dbReference type="ChEBI" id="CHEBI:29105"/>
        <label>2</label>
    </ligand>
</feature>
<dbReference type="CDD" id="cd00019">
    <property type="entry name" value="AP2Ec"/>
    <property type="match status" value="1"/>
</dbReference>
<feature type="domain" description="Xylose isomerase-like TIM barrel" evidence="8">
    <location>
        <begin position="22"/>
        <end position="280"/>
    </location>
</feature>
<keyword evidence="4 7" id="KW-0378">Hydrolase</keyword>
<evidence type="ECO:0000256" key="1">
    <source>
        <dbReference type="ARBA" id="ARBA00005340"/>
    </source>
</evidence>
<dbReference type="PROSITE" id="PS00731">
    <property type="entry name" value="AP_NUCLEASE_F2_3"/>
    <property type="match status" value="1"/>
</dbReference>
<feature type="binding site" evidence="7">
    <location>
        <position position="231"/>
    </location>
    <ligand>
        <name>Zn(2+)</name>
        <dbReference type="ChEBI" id="CHEBI:29105"/>
        <label>3</label>
    </ligand>
</feature>
<keyword evidence="6 7" id="KW-0234">DNA repair</keyword>
<dbReference type="SMART" id="SM00518">
    <property type="entry name" value="AP2Ec"/>
    <property type="match status" value="1"/>
</dbReference>
<dbReference type="HAMAP" id="MF_00152">
    <property type="entry name" value="Nfo"/>
    <property type="match status" value="1"/>
</dbReference>
<keyword evidence="5 7" id="KW-0862">Zinc</keyword>
<keyword evidence="2 7" id="KW-0479">Metal-binding</keyword>
<name>A0A6N9YTI4_9ACTN</name>
<keyword evidence="10" id="KW-1185">Reference proteome</keyword>
<keyword evidence="7" id="KW-0255">Endonuclease</keyword>
<feature type="binding site" evidence="7">
    <location>
        <position position="109"/>
    </location>
    <ligand>
        <name>Zn(2+)</name>
        <dbReference type="ChEBI" id="CHEBI:29105"/>
        <label>1</label>
    </ligand>
</feature>
<dbReference type="AlphaFoldDB" id="A0A6N9YTI4"/>
<evidence type="ECO:0000313" key="10">
    <source>
        <dbReference type="Proteomes" id="UP000469185"/>
    </source>
</evidence>
<comment type="catalytic activity">
    <reaction evidence="7">
        <text>Endonucleolytic cleavage to 5'-phosphooligonucleotide end-products.</text>
        <dbReference type="EC" id="3.1.21.2"/>
    </reaction>
</comment>
<dbReference type="EC" id="3.1.21.2" evidence="7"/>
<dbReference type="Proteomes" id="UP000469185">
    <property type="component" value="Unassembled WGS sequence"/>
</dbReference>
<dbReference type="Pfam" id="PF01261">
    <property type="entry name" value="AP_endonuc_2"/>
    <property type="match status" value="1"/>
</dbReference>
<evidence type="ECO:0000256" key="5">
    <source>
        <dbReference type="ARBA" id="ARBA00022833"/>
    </source>
</evidence>